<dbReference type="Pfam" id="PF00106">
    <property type="entry name" value="adh_short"/>
    <property type="match status" value="1"/>
</dbReference>
<dbReference type="InterPro" id="IPR002347">
    <property type="entry name" value="SDR_fam"/>
</dbReference>
<dbReference type="EMBL" id="LJIG01016157">
    <property type="protein sequence ID" value="KRT81444.1"/>
    <property type="molecule type" value="Genomic_DNA"/>
</dbReference>
<dbReference type="SUPFAM" id="SSF51735">
    <property type="entry name" value="NAD(P)-binding Rossmann-fold domains"/>
    <property type="match status" value="1"/>
</dbReference>
<name>A0A0T6B2G4_9SCAR</name>
<dbReference type="PANTHER" id="PTHR44269">
    <property type="entry name" value="DEHYDROGENASE/REDUCTASE SDR FAMILY MEMBER 7-RELATED"/>
    <property type="match status" value="1"/>
</dbReference>
<accession>A0A0T6B2G4</accession>
<dbReference type="GO" id="GO:0016491">
    <property type="term" value="F:oxidoreductase activity"/>
    <property type="evidence" value="ECO:0007669"/>
    <property type="project" value="UniProtKB-KW"/>
</dbReference>
<dbReference type="PROSITE" id="PS00061">
    <property type="entry name" value="ADH_SHORT"/>
    <property type="match status" value="1"/>
</dbReference>
<evidence type="ECO:0000256" key="1">
    <source>
        <dbReference type="ARBA" id="ARBA00023002"/>
    </source>
</evidence>
<gene>
    <name evidence="2" type="ORF">AMK59_5628</name>
</gene>
<dbReference type="PRINTS" id="PR00081">
    <property type="entry name" value="GDHRDH"/>
</dbReference>
<keyword evidence="3" id="KW-1185">Reference proteome</keyword>
<evidence type="ECO:0000313" key="2">
    <source>
        <dbReference type="EMBL" id="KRT81444.1"/>
    </source>
</evidence>
<comment type="caution">
    <text evidence="2">The sequence shown here is derived from an EMBL/GenBank/DDBJ whole genome shotgun (WGS) entry which is preliminary data.</text>
</comment>
<sequence>MDMTDISSHERHFKTATEHFGRINILFNNAGRSQRAMWEDIDLNVDKQMFELNVFSVLNLTRIALKHFKARGGGHIVVTSSVTGIVGFPFSATYVGSKHALHGYFNGLRNEKMKDNVKVTILCPG</sequence>
<dbReference type="InterPro" id="IPR036291">
    <property type="entry name" value="NAD(P)-bd_dom_sf"/>
</dbReference>
<dbReference type="Gene3D" id="3.40.50.720">
    <property type="entry name" value="NAD(P)-binding Rossmann-like Domain"/>
    <property type="match status" value="1"/>
</dbReference>
<dbReference type="InterPro" id="IPR053011">
    <property type="entry name" value="SDR_family_member_7"/>
</dbReference>
<dbReference type="OrthoDB" id="47007at2759"/>
<protein>
    <submittedName>
        <fullName evidence="2">Dehydrogenase</fullName>
    </submittedName>
</protein>
<organism evidence="2 3">
    <name type="scientific">Oryctes borbonicus</name>
    <dbReference type="NCBI Taxonomy" id="1629725"/>
    <lineage>
        <taxon>Eukaryota</taxon>
        <taxon>Metazoa</taxon>
        <taxon>Ecdysozoa</taxon>
        <taxon>Arthropoda</taxon>
        <taxon>Hexapoda</taxon>
        <taxon>Insecta</taxon>
        <taxon>Pterygota</taxon>
        <taxon>Neoptera</taxon>
        <taxon>Endopterygota</taxon>
        <taxon>Coleoptera</taxon>
        <taxon>Polyphaga</taxon>
        <taxon>Scarabaeiformia</taxon>
        <taxon>Scarabaeidae</taxon>
        <taxon>Dynastinae</taxon>
        <taxon>Oryctes</taxon>
    </lineage>
</organism>
<proteinExistence type="predicted"/>
<reference evidence="2 3" key="1">
    <citation type="submission" date="2015-09" db="EMBL/GenBank/DDBJ databases">
        <title>Draft genome of the scarab beetle Oryctes borbonicus.</title>
        <authorList>
            <person name="Meyer J.M."/>
            <person name="Markov G.V."/>
            <person name="Baskaran P."/>
            <person name="Herrmann M."/>
            <person name="Sommer R.J."/>
            <person name="Roedelsperger C."/>
        </authorList>
    </citation>
    <scope>NUCLEOTIDE SEQUENCE [LARGE SCALE GENOMIC DNA]</scope>
    <source>
        <strain evidence="2">OB123</strain>
        <tissue evidence="2">Whole animal</tissue>
    </source>
</reference>
<dbReference type="PRINTS" id="PR00080">
    <property type="entry name" value="SDRFAMILY"/>
</dbReference>
<feature type="non-terminal residue" evidence="2">
    <location>
        <position position="125"/>
    </location>
</feature>
<dbReference type="PANTHER" id="PTHR44269:SF1">
    <property type="entry name" value="DEHYDROGENASE_REDUCTASE SDR FAMILY MEMBER 7"/>
    <property type="match status" value="1"/>
</dbReference>
<dbReference type="AlphaFoldDB" id="A0A0T6B2G4"/>
<keyword evidence="1" id="KW-0560">Oxidoreductase</keyword>
<dbReference type="InterPro" id="IPR020904">
    <property type="entry name" value="Sc_DH/Rdtase_CS"/>
</dbReference>
<evidence type="ECO:0000313" key="3">
    <source>
        <dbReference type="Proteomes" id="UP000051574"/>
    </source>
</evidence>
<dbReference type="Proteomes" id="UP000051574">
    <property type="component" value="Unassembled WGS sequence"/>
</dbReference>